<dbReference type="GeneID" id="106156288"/>
<dbReference type="InterPro" id="IPR042099">
    <property type="entry name" value="ANL_N_sf"/>
</dbReference>
<name>A0A1S3HPH1_LINAN</name>
<protein>
    <submittedName>
        <fullName evidence="3">4-coumarate--CoA ligase 1-like</fullName>
    </submittedName>
</protein>
<accession>A0A1S3HPH1</accession>
<dbReference type="SUPFAM" id="SSF56801">
    <property type="entry name" value="Acetyl-CoA synthetase-like"/>
    <property type="match status" value="1"/>
</dbReference>
<dbReference type="PANTHER" id="PTHR24096:SF422">
    <property type="entry name" value="BCDNA.GH02901"/>
    <property type="match status" value="1"/>
</dbReference>
<dbReference type="AlphaFoldDB" id="A0A1S3HPH1"/>
<gene>
    <name evidence="3" type="primary">LOC106156288</name>
</gene>
<evidence type="ECO:0000313" key="2">
    <source>
        <dbReference type="Proteomes" id="UP000085678"/>
    </source>
</evidence>
<sequence length="209" mass="22681">MGIRSRLPEITVPEVDVATYLLDNIDLYADCVALVDAKTDTRFTFADVKDNVRRIGSALTRLGFKKGEVVCMYSSNSPEYALIVMGVLSVGGVITTSNPTYTKDELSKQLQIVRPQYLMAAPETAEKALQAASENEIKNVYVFGHTPGCTSVDNLLRDDGHAFPSDVKISPHEVAIIPFSSGTTGLPKGVMLTHRNIVGNLLQMKSATC</sequence>
<dbReference type="InParanoid" id="A0A1S3HPH1"/>
<dbReference type="RefSeq" id="XP_013386934.1">
    <property type="nucleotide sequence ID" value="XM_013531480.1"/>
</dbReference>
<dbReference type="Proteomes" id="UP000085678">
    <property type="component" value="Unplaced"/>
</dbReference>
<dbReference type="STRING" id="7574.A0A1S3HPH1"/>
<dbReference type="Pfam" id="PF00501">
    <property type="entry name" value="AMP-binding"/>
    <property type="match status" value="1"/>
</dbReference>
<keyword evidence="2" id="KW-1185">Reference proteome</keyword>
<dbReference type="PANTHER" id="PTHR24096">
    <property type="entry name" value="LONG-CHAIN-FATTY-ACID--COA LIGASE"/>
    <property type="match status" value="1"/>
</dbReference>
<feature type="domain" description="AMP-dependent synthetase/ligase" evidence="1">
    <location>
        <begin position="28"/>
        <end position="205"/>
    </location>
</feature>
<dbReference type="KEGG" id="lak:106156288"/>
<dbReference type="InterPro" id="IPR020845">
    <property type="entry name" value="AMP-binding_CS"/>
</dbReference>
<dbReference type="PROSITE" id="PS00455">
    <property type="entry name" value="AMP_BINDING"/>
    <property type="match status" value="1"/>
</dbReference>
<dbReference type="GO" id="GO:0016405">
    <property type="term" value="F:CoA-ligase activity"/>
    <property type="evidence" value="ECO:0007669"/>
    <property type="project" value="TreeGrafter"/>
</dbReference>
<reference evidence="3" key="1">
    <citation type="submission" date="2025-08" db="UniProtKB">
        <authorList>
            <consortium name="RefSeq"/>
        </authorList>
    </citation>
    <scope>IDENTIFICATION</scope>
    <source>
        <tissue evidence="3">Gonads</tissue>
    </source>
</reference>
<dbReference type="OrthoDB" id="10253869at2759"/>
<organism evidence="2 3">
    <name type="scientific">Lingula anatina</name>
    <name type="common">Brachiopod</name>
    <name type="synonym">Lingula unguis</name>
    <dbReference type="NCBI Taxonomy" id="7574"/>
    <lineage>
        <taxon>Eukaryota</taxon>
        <taxon>Metazoa</taxon>
        <taxon>Spiralia</taxon>
        <taxon>Lophotrochozoa</taxon>
        <taxon>Brachiopoda</taxon>
        <taxon>Linguliformea</taxon>
        <taxon>Lingulata</taxon>
        <taxon>Lingulida</taxon>
        <taxon>Linguloidea</taxon>
        <taxon>Lingulidae</taxon>
        <taxon>Lingula</taxon>
    </lineage>
</organism>
<proteinExistence type="predicted"/>
<evidence type="ECO:0000259" key="1">
    <source>
        <dbReference type="Pfam" id="PF00501"/>
    </source>
</evidence>
<dbReference type="InterPro" id="IPR000873">
    <property type="entry name" value="AMP-dep_synth/lig_dom"/>
</dbReference>
<dbReference type="Gene3D" id="3.40.50.12780">
    <property type="entry name" value="N-terminal domain of ligase-like"/>
    <property type="match status" value="1"/>
</dbReference>
<evidence type="ECO:0000313" key="3">
    <source>
        <dbReference type="RefSeq" id="XP_013386934.1"/>
    </source>
</evidence>